<sequence length="113" mass="12766">MQRRRFQAFSSVFFTTHDEYRTPFIQRLRISVICAATLASTANAPNVSRIMGHMISPSLSGFVALSLNECARDQLNAERQQADKEPASKCFRADASAHALSDSHPRQRRNDRQ</sequence>
<evidence type="ECO:0000313" key="3">
    <source>
        <dbReference type="Proteomes" id="UP000183487"/>
    </source>
</evidence>
<protein>
    <submittedName>
        <fullName evidence="2">Uncharacterized protein</fullName>
    </submittedName>
</protein>
<feature type="compositionally biased region" description="Basic and acidic residues" evidence="1">
    <location>
        <begin position="77"/>
        <end position="87"/>
    </location>
</feature>
<dbReference type="AlphaFoldDB" id="A0A1H1C1Q5"/>
<reference evidence="3" key="1">
    <citation type="submission" date="2016-10" db="EMBL/GenBank/DDBJ databases">
        <authorList>
            <person name="Varghese N."/>
        </authorList>
    </citation>
    <scope>NUCLEOTIDE SEQUENCE [LARGE SCALE GENOMIC DNA]</scope>
    <source>
        <strain evidence="3">GAS106B</strain>
    </source>
</reference>
<proteinExistence type="predicted"/>
<dbReference type="EMBL" id="FNKP01000001">
    <property type="protein sequence ID" value="SDQ58085.1"/>
    <property type="molecule type" value="Genomic_DNA"/>
</dbReference>
<keyword evidence="3" id="KW-1185">Reference proteome</keyword>
<feature type="region of interest" description="Disordered" evidence="1">
    <location>
        <begin position="77"/>
        <end position="113"/>
    </location>
</feature>
<evidence type="ECO:0000256" key="1">
    <source>
        <dbReference type="SAM" id="MobiDB-lite"/>
    </source>
</evidence>
<name>A0A1H1C1Q5_9BURK</name>
<evidence type="ECO:0000313" key="2">
    <source>
        <dbReference type="EMBL" id="SDQ58085.1"/>
    </source>
</evidence>
<gene>
    <name evidence="2" type="ORF">SAMN05443245_1925</name>
</gene>
<organism evidence="2 3">
    <name type="scientific">Paraburkholderia fungorum</name>
    <dbReference type="NCBI Taxonomy" id="134537"/>
    <lineage>
        <taxon>Bacteria</taxon>
        <taxon>Pseudomonadati</taxon>
        <taxon>Pseudomonadota</taxon>
        <taxon>Betaproteobacteria</taxon>
        <taxon>Burkholderiales</taxon>
        <taxon>Burkholderiaceae</taxon>
        <taxon>Paraburkholderia</taxon>
    </lineage>
</organism>
<accession>A0A1H1C1Q5</accession>
<feature type="compositionally biased region" description="Basic and acidic residues" evidence="1">
    <location>
        <begin position="101"/>
        <end position="113"/>
    </location>
</feature>
<dbReference type="Proteomes" id="UP000183487">
    <property type="component" value="Unassembled WGS sequence"/>
</dbReference>